<dbReference type="SUPFAM" id="SSF56317">
    <property type="entry name" value="Carbon-nitrogen hydrolase"/>
    <property type="match status" value="1"/>
</dbReference>
<dbReference type="Pfam" id="PF00795">
    <property type="entry name" value="CN_hydrolase"/>
    <property type="match status" value="1"/>
</dbReference>
<keyword evidence="4" id="KW-1185">Reference proteome</keyword>
<feature type="compositionally biased region" description="Low complexity" evidence="1">
    <location>
        <begin position="382"/>
        <end position="397"/>
    </location>
</feature>
<evidence type="ECO:0000256" key="1">
    <source>
        <dbReference type="SAM" id="MobiDB-lite"/>
    </source>
</evidence>
<dbReference type="Proteomes" id="UP000294682">
    <property type="component" value="Unassembled WGS sequence"/>
</dbReference>
<protein>
    <submittedName>
        <fullName evidence="3">Amidohydrolase</fullName>
    </submittedName>
</protein>
<reference evidence="3 4" key="1">
    <citation type="submission" date="2019-03" db="EMBL/GenBank/DDBJ databases">
        <title>Genomic Encyclopedia of Type Strains, Phase IV (KMG-IV): sequencing the most valuable type-strain genomes for metagenomic binning, comparative biology and taxonomic classification.</title>
        <authorList>
            <person name="Goeker M."/>
        </authorList>
    </citation>
    <scope>NUCLEOTIDE SEQUENCE [LARGE SCALE GENOMIC DNA]</scope>
    <source>
        <strain evidence="3 4">DSM 100433</strain>
    </source>
</reference>
<evidence type="ECO:0000313" key="3">
    <source>
        <dbReference type="EMBL" id="TCL45204.1"/>
    </source>
</evidence>
<dbReference type="EMBL" id="SLUK01000001">
    <property type="protein sequence ID" value="TCL45204.1"/>
    <property type="molecule type" value="Genomic_DNA"/>
</dbReference>
<feature type="domain" description="CN hydrolase" evidence="2">
    <location>
        <begin position="145"/>
        <end position="252"/>
    </location>
</feature>
<proteinExistence type="predicted"/>
<accession>A0A9X8Y9J2</accession>
<sequence>MLSLKTIAASYTLSAKLDPEKCEKLIEALGIRRSTILDYVYPNNIKLSAAHLRLTPYKDIKSFIEDCCRLIDMAIQSGSQLLLLPHLLGLVPLSVDKPSMSLATSLIEDLCKGQTPPANLRARFGSVMDKLSDFLFDCYYNIFLLLAHKYNIYIAAGSTYVATSQGIFCRSYLFSPDSDEAFFQDKITLSPTERALGIQPGNELKIFDSKIGKLAILADTDGSFYECYKAAKALGAQLVLTPALSSEQFSHNPRYNASLMNAQHYNLYTVRSSFYSTGETLPAFRGASGIYAPLLMTRDLNGVVVHNHESDETGGVLSSRIDPPRLLDNMDVYSHHRNPLFYERMMKETYPGFFKGTLPSPTVVPSYVPQEKPEEAGAAPQETANEPEASEENAAQV</sequence>
<comment type="caution">
    <text evidence="3">The sequence shown here is derived from an EMBL/GenBank/DDBJ whole genome shotgun (WGS) entry which is preliminary data.</text>
</comment>
<feature type="region of interest" description="Disordered" evidence="1">
    <location>
        <begin position="363"/>
        <end position="397"/>
    </location>
</feature>
<dbReference type="InterPro" id="IPR003010">
    <property type="entry name" value="C-N_Hydrolase"/>
</dbReference>
<dbReference type="RefSeq" id="WP_132083513.1">
    <property type="nucleotide sequence ID" value="NZ_SLUK01000001.1"/>
</dbReference>
<gene>
    <name evidence="3" type="ORF">EDD78_101185</name>
</gene>
<dbReference type="InterPro" id="IPR036526">
    <property type="entry name" value="C-N_Hydrolase_sf"/>
</dbReference>
<organism evidence="3 4">
    <name type="scientific">Harryflintia acetispora</name>
    <dbReference type="NCBI Taxonomy" id="1849041"/>
    <lineage>
        <taxon>Bacteria</taxon>
        <taxon>Bacillati</taxon>
        <taxon>Bacillota</taxon>
        <taxon>Clostridia</taxon>
        <taxon>Eubacteriales</taxon>
        <taxon>Oscillospiraceae</taxon>
        <taxon>Harryflintia</taxon>
    </lineage>
</organism>
<evidence type="ECO:0000259" key="2">
    <source>
        <dbReference type="Pfam" id="PF00795"/>
    </source>
</evidence>
<name>A0A9X8Y9J2_9FIRM</name>
<evidence type="ECO:0000313" key="4">
    <source>
        <dbReference type="Proteomes" id="UP000294682"/>
    </source>
</evidence>
<dbReference type="AlphaFoldDB" id="A0A9X8Y9J2"/>
<dbReference type="Gene3D" id="3.60.110.10">
    <property type="entry name" value="Carbon-nitrogen hydrolase"/>
    <property type="match status" value="1"/>
</dbReference>